<proteinExistence type="predicted"/>
<dbReference type="AlphaFoldDB" id="A0A0K8QPG5"/>
<sequence length="154" mass="17267">MRSVHDWFASYGADHQHPVNRAIHWVCVPAILWCVIAALWTLPVIPALMRPGFWAFVAMFGAFMFYFRLSRMLGMAMALAFVVFGLLSEALYRALGPTHLLWLAGGVFVAAWVGQFVGHVIEGRRPSFLTDLAYLLIGPAWLMGKLLRRAGIAY</sequence>
<gene>
    <name evidence="2" type="ORF">MBSD_1979</name>
    <name evidence="3" type="ORF">MBSD_n2099</name>
</gene>
<evidence type="ECO:0000256" key="1">
    <source>
        <dbReference type="SAM" id="Phobius"/>
    </source>
</evidence>
<evidence type="ECO:0000313" key="2">
    <source>
        <dbReference type="EMBL" id="GAN45431.1"/>
    </source>
</evidence>
<dbReference type="Pfam" id="PF06127">
    <property type="entry name" value="Mpo1-like"/>
    <property type="match status" value="1"/>
</dbReference>
<dbReference type="HOGENOM" id="CLU_081702_2_1_6"/>
<feature type="transmembrane region" description="Helical" evidence="1">
    <location>
        <begin position="52"/>
        <end position="69"/>
    </location>
</feature>
<dbReference type="OrthoDB" id="5515308at2"/>
<dbReference type="PANTHER" id="PTHR28026">
    <property type="entry name" value="DUF962 DOMAIN PROTEIN (AFU_ORTHOLOGUE AFUA_8G05310)"/>
    <property type="match status" value="1"/>
</dbReference>
<dbReference type="RefSeq" id="WP_062537371.1">
    <property type="nucleotide sequence ID" value="NZ_DF970233.1"/>
</dbReference>
<keyword evidence="1" id="KW-0472">Membrane</keyword>
<accession>A0A0K8QPG5</accession>
<dbReference type="PANTHER" id="PTHR28026:SF9">
    <property type="entry name" value="2-HYDROXY-PALMITIC ACID DIOXYGENASE MPO1"/>
    <property type="match status" value="1"/>
</dbReference>
<reference evidence="3" key="2">
    <citation type="submission" date="2015-08" db="EMBL/GenBank/DDBJ databases">
        <title>Complete DNA Sequence of Pseudomonas syringae pv. actinidiae, the Causal Agent of Kiwifruit Canker Disease.</title>
        <authorList>
            <person name="Rikkerink E.H.A."/>
            <person name="Fineran P.C."/>
        </authorList>
    </citation>
    <scope>NUCLEOTIDE SEQUENCE</scope>
    <source>
        <strain evidence="3">SkMP5</strain>
    </source>
</reference>
<name>A0A0K8QPG5_9GAMM</name>
<keyword evidence="1" id="KW-0812">Transmembrane</keyword>
<feature type="transmembrane region" description="Helical" evidence="1">
    <location>
        <begin position="75"/>
        <end position="92"/>
    </location>
</feature>
<dbReference type="GO" id="GO:0046521">
    <property type="term" value="P:sphingoid catabolic process"/>
    <property type="evidence" value="ECO:0007669"/>
    <property type="project" value="TreeGrafter"/>
</dbReference>
<organism evidence="3">
    <name type="scientific">Mizugakiibacter sediminis</name>
    <dbReference type="NCBI Taxonomy" id="1475481"/>
    <lineage>
        <taxon>Bacteria</taxon>
        <taxon>Pseudomonadati</taxon>
        <taxon>Pseudomonadota</taxon>
        <taxon>Gammaproteobacteria</taxon>
        <taxon>Lysobacterales</taxon>
        <taxon>Rhodanobacteraceae</taxon>
        <taxon>Mizugakiibacter</taxon>
    </lineage>
</organism>
<dbReference type="GO" id="GO:0016020">
    <property type="term" value="C:membrane"/>
    <property type="evidence" value="ECO:0007669"/>
    <property type="project" value="GOC"/>
</dbReference>
<dbReference type="STRING" id="1475481.GCA_000953855_02146"/>
<dbReference type="EMBL" id="DF952380">
    <property type="protein sequence ID" value="GAN45431.1"/>
    <property type="molecule type" value="Genomic_DNA"/>
</dbReference>
<protein>
    <submittedName>
        <fullName evidence="2">Membrane protein</fullName>
    </submittedName>
</protein>
<reference evidence="2" key="1">
    <citation type="submission" date="2015-03" db="EMBL/GenBank/DDBJ databases">
        <title>Draft genome sequence of Mizugakiibacter sediminis skMP5.</title>
        <authorList>
            <person name="Watanabe T."/>
            <person name="Kojima H."/>
            <person name="Fukui M."/>
        </authorList>
    </citation>
    <scope>NUCLEOTIDE SEQUENCE</scope>
    <source>
        <strain evidence="2">SkMP5</strain>
    </source>
</reference>
<dbReference type="EMBL" id="DF970233">
    <property type="protein sequence ID" value="GAP66784.1"/>
    <property type="molecule type" value="Genomic_DNA"/>
</dbReference>
<keyword evidence="1" id="KW-1133">Transmembrane helix</keyword>
<feature type="transmembrane region" description="Helical" evidence="1">
    <location>
        <begin position="22"/>
        <end position="45"/>
    </location>
</feature>
<feature type="transmembrane region" description="Helical" evidence="1">
    <location>
        <begin position="99"/>
        <end position="121"/>
    </location>
</feature>
<evidence type="ECO:0000313" key="3">
    <source>
        <dbReference type="EMBL" id="GAP66784.1"/>
    </source>
</evidence>
<dbReference type="InterPro" id="IPR009305">
    <property type="entry name" value="Mpo1-like"/>
</dbReference>
<keyword evidence="4" id="KW-1185">Reference proteome</keyword>
<dbReference type="Proteomes" id="UP000253740">
    <property type="component" value="Unassembled WGS sequence"/>
</dbReference>
<evidence type="ECO:0000313" key="4">
    <source>
        <dbReference type="Proteomes" id="UP000253740"/>
    </source>
</evidence>